<evidence type="ECO:0000313" key="3">
    <source>
        <dbReference type="EMBL" id="GJJ74744.1"/>
    </source>
</evidence>
<feature type="transmembrane region" description="Helical" evidence="2">
    <location>
        <begin position="576"/>
        <end position="599"/>
    </location>
</feature>
<feature type="region of interest" description="Disordered" evidence="1">
    <location>
        <begin position="644"/>
        <end position="704"/>
    </location>
</feature>
<keyword evidence="2" id="KW-0812">Transmembrane</keyword>
<feature type="compositionally biased region" description="Low complexity" evidence="1">
    <location>
        <begin position="211"/>
        <end position="233"/>
    </location>
</feature>
<gene>
    <name evidence="3" type="ORF">EMPS_07102</name>
</gene>
<evidence type="ECO:0000256" key="2">
    <source>
        <dbReference type="SAM" id="Phobius"/>
    </source>
</evidence>
<keyword evidence="4" id="KW-1185">Reference proteome</keyword>
<reference evidence="3" key="2">
    <citation type="journal article" date="2022" name="Microbiol. Resour. Announc.">
        <title>Whole-Genome Sequence of Entomortierella parvispora E1425, a Mucoromycotan Fungus Associated with Burkholderiaceae-Related Endosymbiotic Bacteria.</title>
        <authorList>
            <person name="Herlambang A."/>
            <person name="Guo Y."/>
            <person name="Takashima Y."/>
            <person name="Narisawa K."/>
            <person name="Ohta H."/>
            <person name="Nishizawa T."/>
        </authorList>
    </citation>
    <scope>NUCLEOTIDE SEQUENCE</scope>
    <source>
        <strain evidence="3">E1425</strain>
    </source>
</reference>
<dbReference type="Proteomes" id="UP000827284">
    <property type="component" value="Unassembled WGS sequence"/>
</dbReference>
<keyword evidence="2" id="KW-1133">Transmembrane helix</keyword>
<accession>A0A9P3HDN0</accession>
<feature type="region of interest" description="Disordered" evidence="1">
    <location>
        <begin position="121"/>
        <end position="145"/>
    </location>
</feature>
<feature type="compositionally biased region" description="Low complexity" evidence="1">
    <location>
        <begin position="129"/>
        <end position="145"/>
    </location>
</feature>
<feature type="compositionally biased region" description="Polar residues" evidence="1">
    <location>
        <begin position="173"/>
        <end position="189"/>
    </location>
</feature>
<comment type="caution">
    <text evidence="3">The sequence shown here is derived from an EMBL/GenBank/DDBJ whole genome shotgun (WGS) entry which is preliminary data.</text>
</comment>
<feature type="compositionally biased region" description="Basic and acidic residues" evidence="1">
    <location>
        <begin position="362"/>
        <end position="374"/>
    </location>
</feature>
<dbReference type="OrthoDB" id="2447542at2759"/>
<reference evidence="3" key="1">
    <citation type="submission" date="2021-11" db="EMBL/GenBank/DDBJ databases">
        <authorList>
            <person name="Herlambang A."/>
            <person name="Guo Y."/>
            <person name="Takashima Y."/>
            <person name="Nishizawa T."/>
        </authorList>
    </citation>
    <scope>NUCLEOTIDE SEQUENCE</scope>
    <source>
        <strain evidence="3">E1425</strain>
    </source>
</reference>
<protein>
    <submittedName>
        <fullName evidence="3">Uncharacterized protein</fullName>
    </submittedName>
</protein>
<feature type="compositionally biased region" description="Low complexity" evidence="1">
    <location>
        <begin position="296"/>
        <end position="316"/>
    </location>
</feature>
<feature type="compositionally biased region" description="Basic and acidic residues" evidence="1">
    <location>
        <begin position="251"/>
        <end position="278"/>
    </location>
</feature>
<dbReference type="AlphaFoldDB" id="A0A9P3HDN0"/>
<evidence type="ECO:0000313" key="4">
    <source>
        <dbReference type="Proteomes" id="UP000827284"/>
    </source>
</evidence>
<feature type="compositionally biased region" description="Low complexity" evidence="1">
    <location>
        <begin position="665"/>
        <end position="679"/>
    </location>
</feature>
<feature type="region of interest" description="Disordered" evidence="1">
    <location>
        <begin position="529"/>
        <end position="555"/>
    </location>
</feature>
<feature type="compositionally biased region" description="Low complexity" evidence="1">
    <location>
        <begin position="537"/>
        <end position="555"/>
    </location>
</feature>
<sequence>MDTPSADSTTTVALAHNLAPQDSVVSQSDTHDSLALGTNTLATSEGNAHHAQHLTIAGKLVSKMNVNDEFLSLSTPYSQPDPPTTKTLESMDHPSQDFQQEFETSIMSSPAIISCKMREPAGEKHEGANNNNISSSSSTTHSCTNPSFMANALPLPVPSSPAQEAIMLHPNINQHQGSLNSRSDNNNTENEGEGSDVHISSAASAGAEMNAKATTTTATTTTTTTTTTKTGTTEAVSSSLFTSTVASDYHNISREKEREGEGEAVKDLGGENKMDHRLHSSVPDDSNTTLPSLPFSASLTATTTTPMTGSKSPSSGRLEDAKEKDSVLRPSIIISTEPLATTTSSSSSSLSEYLLIGQEQVEKEDIESDLHSERSFNSSSQDSFGDFRNQQEANVHDRPLSSFSNYSMSSSSQSQDEYEYEDLLENPSLYRPDSPSQQDQPRQPKQSSRRRAQYSEEQPQEPANFKQRQQRITAKARPSSSSSQRDRDSKKPATSASASSTAEEKSRKRRSYRASVNNFDELEDYDEPNHQASHAYSSCSSSSSPLRTETASTPATSTPILPALKIPSVRGLTKSVFEFIIASVVCLSLISCMFAFSYVSTGATRLVGWYSDQRIGQRFRDGIKEREHFVQETLEKMAGEEYAKVKRQSRQYGQQPQSHHHHHQQQQQQHQSRYQQQYQQDRDQRYQQQQRQEQQERGRLSPAEWQELIRAASMSFMAKFSSAPESVPGFGRR</sequence>
<proteinExistence type="predicted"/>
<evidence type="ECO:0000256" key="1">
    <source>
        <dbReference type="SAM" id="MobiDB-lite"/>
    </source>
</evidence>
<organism evidence="3 4">
    <name type="scientific">Entomortierella parvispora</name>
    <dbReference type="NCBI Taxonomy" id="205924"/>
    <lineage>
        <taxon>Eukaryota</taxon>
        <taxon>Fungi</taxon>
        <taxon>Fungi incertae sedis</taxon>
        <taxon>Mucoromycota</taxon>
        <taxon>Mortierellomycotina</taxon>
        <taxon>Mortierellomycetes</taxon>
        <taxon>Mortierellales</taxon>
        <taxon>Mortierellaceae</taxon>
        <taxon>Entomortierella</taxon>
    </lineage>
</organism>
<feature type="region of interest" description="Disordered" evidence="1">
    <location>
        <begin position="173"/>
        <end position="236"/>
    </location>
</feature>
<feature type="compositionally biased region" description="Low complexity" evidence="1">
    <location>
        <begin position="431"/>
        <end position="446"/>
    </location>
</feature>
<dbReference type="EMBL" id="BQFW01000009">
    <property type="protein sequence ID" value="GJJ74744.1"/>
    <property type="molecule type" value="Genomic_DNA"/>
</dbReference>
<feature type="region of interest" description="Disordered" evidence="1">
    <location>
        <begin position="250"/>
        <end position="325"/>
    </location>
</feature>
<name>A0A9P3HDN0_9FUNG</name>
<feature type="compositionally biased region" description="Polar residues" evidence="1">
    <location>
        <begin position="375"/>
        <end position="393"/>
    </location>
</feature>
<keyword evidence="2" id="KW-0472">Membrane</keyword>
<feature type="compositionally biased region" description="Low complexity" evidence="1">
    <location>
        <begin position="492"/>
        <end position="501"/>
    </location>
</feature>
<feature type="region of interest" description="Disordered" evidence="1">
    <location>
        <begin position="362"/>
        <end position="513"/>
    </location>
</feature>
<feature type="compositionally biased region" description="Low complexity" evidence="1">
    <location>
        <begin position="401"/>
        <end position="414"/>
    </location>
</feature>